<reference evidence="5" key="2">
    <citation type="submission" date="2020-10" db="UniProtKB">
        <authorList>
            <consortium name="WormBaseParasite"/>
        </authorList>
    </citation>
    <scope>IDENTIFICATION</scope>
</reference>
<dbReference type="Pfam" id="PF00035">
    <property type="entry name" value="dsrm"/>
    <property type="match status" value="1"/>
</dbReference>
<dbReference type="GO" id="GO:0016442">
    <property type="term" value="C:RISC complex"/>
    <property type="evidence" value="ECO:0007669"/>
    <property type="project" value="TreeGrafter"/>
</dbReference>
<dbReference type="SMART" id="SM00358">
    <property type="entry name" value="DSRM"/>
    <property type="match status" value="1"/>
</dbReference>
<evidence type="ECO:0000313" key="5">
    <source>
        <dbReference type="WBParaSite" id="Pan_g1403.t1"/>
    </source>
</evidence>
<evidence type="ECO:0000256" key="1">
    <source>
        <dbReference type="ARBA" id="ARBA00022884"/>
    </source>
</evidence>
<dbReference type="SUPFAM" id="SSF54768">
    <property type="entry name" value="dsRNA-binding domain-like"/>
    <property type="match status" value="1"/>
</dbReference>
<keyword evidence="4" id="KW-1185">Reference proteome</keyword>
<dbReference type="PROSITE" id="PS50137">
    <property type="entry name" value="DS_RBD"/>
    <property type="match status" value="1"/>
</dbReference>
<reference evidence="4" key="1">
    <citation type="journal article" date="2013" name="Genetics">
        <title>The draft genome and transcriptome of Panagrellus redivivus are shaped by the harsh demands of a free-living lifestyle.</title>
        <authorList>
            <person name="Srinivasan J."/>
            <person name="Dillman A.R."/>
            <person name="Macchietto M.G."/>
            <person name="Heikkinen L."/>
            <person name="Lakso M."/>
            <person name="Fracchia K.M."/>
            <person name="Antoshechkin I."/>
            <person name="Mortazavi A."/>
            <person name="Wong G."/>
            <person name="Sternberg P.W."/>
        </authorList>
    </citation>
    <scope>NUCLEOTIDE SEQUENCE [LARGE SCALE GENOMIC DNA]</scope>
    <source>
        <strain evidence="4">MT8872</strain>
    </source>
</reference>
<accession>A0A7E4UXJ0</accession>
<evidence type="ECO:0000256" key="2">
    <source>
        <dbReference type="PROSITE-ProRule" id="PRU00266"/>
    </source>
</evidence>
<organism evidence="4 5">
    <name type="scientific">Panagrellus redivivus</name>
    <name type="common">Microworm</name>
    <dbReference type="NCBI Taxonomy" id="6233"/>
    <lineage>
        <taxon>Eukaryota</taxon>
        <taxon>Metazoa</taxon>
        <taxon>Ecdysozoa</taxon>
        <taxon>Nematoda</taxon>
        <taxon>Chromadorea</taxon>
        <taxon>Rhabditida</taxon>
        <taxon>Tylenchina</taxon>
        <taxon>Panagrolaimomorpha</taxon>
        <taxon>Panagrolaimoidea</taxon>
        <taxon>Panagrolaimidae</taxon>
        <taxon>Panagrellus</taxon>
    </lineage>
</organism>
<dbReference type="GO" id="GO:0070578">
    <property type="term" value="C:RISC-loading complex"/>
    <property type="evidence" value="ECO:0007669"/>
    <property type="project" value="TreeGrafter"/>
</dbReference>
<keyword evidence="1 2" id="KW-0694">RNA-binding</keyword>
<dbReference type="AlphaFoldDB" id="A0A7E4UXJ0"/>
<evidence type="ECO:0000313" key="4">
    <source>
        <dbReference type="Proteomes" id="UP000492821"/>
    </source>
</evidence>
<dbReference type="GO" id="GO:0070920">
    <property type="term" value="P:regulation of regulatory ncRNA processing"/>
    <property type="evidence" value="ECO:0007669"/>
    <property type="project" value="TreeGrafter"/>
</dbReference>
<dbReference type="WBParaSite" id="Pan_g1403.t1">
    <property type="protein sequence ID" value="Pan_g1403.t1"/>
    <property type="gene ID" value="Pan_g1403"/>
</dbReference>
<dbReference type="GO" id="GO:0003725">
    <property type="term" value="F:double-stranded RNA binding"/>
    <property type="evidence" value="ECO:0007669"/>
    <property type="project" value="TreeGrafter"/>
</dbReference>
<dbReference type="Proteomes" id="UP000492821">
    <property type="component" value="Unassembled WGS sequence"/>
</dbReference>
<feature type="domain" description="DRBM" evidence="3">
    <location>
        <begin position="118"/>
        <end position="189"/>
    </location>
</feature>
<sequence>MEKKTLITILNEGMAKMHVVPITNSAEYPHQAPGTTFKTSIAIILPDGPKFEGVGIGPKKKLSQHIAAGKLMLKLLEDDSLWINFPYFEKMVEKRLAVESIQTLLDNIASEHGETSDNPIGSLITMCRQKALPQPIFTCDDDTANALPQHSRIFHVTCAIDSYETTGEAASKRNARARAADAMLKIIADIVPKERNTTQECNNFSLALPPVSTSLNAPKVAVKEIPGISERDVFHLMDMMEYLLNTPDTNNIIREVQLLKQKGRFEFIGKFEFMCFRHKSTAESFVLISLHAVNPKVEKFEDAEASDVYASFNGSGVGEKEACVDAYKSFLHYVRNFYTYELGYNITELKKKYNPPKTGSRGLPTRAPVSSEA</sequence>
<dbReference type="GO" id="GO:0005634">
    <property type="term" value="C:nucleus"/>
    <property type="evidence" value="ECO:0007669"/>
    <property type="project" value="TreeGrafter"/>
</dbReference>
<dbReference type="GO" id="GO:0030422">
    <property type="term" value="P:siRNA processing"/>
    <property type="evidence" value="ECO:0007669"/>
    <property type="project" value="TreeGrafter"/>
</dbReference>
<dbReference type="PANTHER" id="PTHR46205">
    <property type="entry name" value="LOQUACIOUS, ISOFORM B"/>
    <property type="match status" value="1"/>
</dbReference>
<dbReference type="InterPro" id="IPR014720">
    <property type="entry name" value="dsRBD_dom"/>
</dbReference>
<evidence type="ECO:0000259" key="3">
    <source>
        <dbReference type="PROSITE" id="PS50137"/>
    </source>
</evidence>
<protein>
    <submittedName>
        <fullName evidence="5">DRBM domain-containing protein</fullName>
    </submittedName>
</protein>
<dbReference type="GO" id="GO:0005737">
    <property type="term" value="C:cytoplasm"/>
    <property type="evidence" value="ECO:0007669"/>
    <property type="project" value="TreeGrafter"/>
</dbReference>
<dbReference type="InterPro" id="IPR051247">
    <property type="entry name" value="RLC_Component"/>
</dbReference>
<dbReference type="GO" id="GO:0035197">
    <property type="term" value="F:siRNA binding"/>
    <property type="evidence" value="ECO:0007669"/>
    <property type="project" value="TreeGrafter"/>
</dbReference>
<proteinExistence type="predicted"/>
<dbReference type="PANTHER" id="PTHR46205:SF3">
    <property type="entry name" value="LOQUACIOUS, ISOFORM B"/>
    <property type="match status" value="1"/>
</dbReference>
<name>A0A7E4UXJ0_PANRE</name>
<dbReference type="Gene3D" id="3.30.160.20">
    <property type="match status" value="2"/>
</dbReference>